<proteinExistence type="predicted"/>
<evidence type="ECO:0000313" key="3">
    <source>
        <dbReference type="EMBL" id="CAE2335991.1"/>
    </source>
</evidence>
<sequence length="210" mass="23132">MTMSRLFFIAFFTAMAVAPVHNFVLSPVTPQPLLSKNSCGLRSRASVHSGHVRGNQPLAMSLGSEVVEIMVDLASSTSTWLVDEAEHPVRALGEFSAMEQKRILSFESLALAPLYLLMAAEPTSPRSIAVRRSWWTVLLLAVVFGSIGSTFGFYFFDIFMARCIAHDATVKARHAVTHSILLCFFLGAPYGWVSNKLTGLVSRISTYQRT</sequence>
<accession>A0A7S4PI90</accession>
<name>A0A7S4PI90_GUITH</name>
<keyword evidence="1" id="KW-1133">Transmembrane helix</keyword>
<evidence type="ECO:0000256" key="1">
    <source>
        <dbReference type="SAM" id="Phobius"/>
    </source>
</evidence>
<feature type="transmembrane region" description="Helical" evidence="1">
    <location>
        <begin position="133"/>
        <end position="155"/>
    </location>
</feature>
<protein>
    <submittedName>
        <fullName evidence="3">Uncharacterized protein</fullName>
    </submittedName>
</protein>
<dbReference type="AlphaFoldDB" id="A0A7S4PI90"/>
<feature type="signal peptide" evidence="2">
    <location>
        <begin position="1"/>
        <end position="22"/>
    </location>
</feature>
<evidence type="ECO:0000256" key="2">
    <source>
        <dbReference type="SAM" id="SignalP"/>
    </source>
</evidence>
<feature type="chain" id="PRO_5031237718" evidence="2">
    <location>
        <begin position="23"/>
        <end position="210"/>
    </location>
</feature>
<organism evidence="3">
    <name type="scientific">Guillardia theta</name>
    <name type="common">Cryptophyte</name>
    <name type="synonym">Cryptomonas phi</name>
    <dbReference type="NCBI Taxonomy" id="55529"/>
    <lineage>
        <taxon>Eukaryota</taxon>
        <taxon>Cryptophyceae</taxon>
        <taxon>Pyrenomonadales</taxon>
        <taxon>Geminigeraceae</taxon>
        <taxon>Guillardia</taxon>
    </lineage>
</organism>
<keyword evidence="2" id="KW-0732">Signal</keyword>
<gene>
    <name evidence="3" type="ORF">GTHE00462_LOCUS36175</name>
</gene>
<keyword evidence="1" id="KW-0812">Transmembrane</keyword>
<dbReference type="EMBL" id="HBKN01046323">
    <property type="protein sequence ID" value="CAE2335991.1"/>
    <property type="molecule type" value="Transcribed_RNA"/>
</dbReference>
<keyword evidence="1" id="KW-0472">Membrane</keyword>
<reference evidence="3" key="1">
    <citation type="submission" date="2021-01" db="EMBL/GenBank/DDBJ databases">
        <authorList>
            <person name="Corre E."/>
            <person name="Pelletier E."/>
            <person name="Niang G."/>
            <person name="Scheremetjew M."/>
            <person name="Finn R."/>
            <person name="Kale V."/>
            <person name="Holt S."/>
            <person name="Cochrane G."/>
            <person name="Meng A."/>
            <person name="Brown T."/>
            <person name="Cohen L."/>
        </authorList>
    </citation>
    <scope>NUCLEOTIDE SEQUENCE</scope>
    <source>
        <strain evidence="3">CCMP 2712</strain>
    </source>
</reference>
<feature type="transmembrane region" description="Helical" evidence="1">
    <location>
        <begin position="175"/>
        <end position="193"/>
    </location>
</feature>